<feature type="domain" description="TraG P-loop" evidence="2">
    <location>
        <begin position="258"/>
        <end position="566"/>
    </location>
</feature>
<evidence type="ECO:0000313" key="4">
    <source>
        <dbReference type="Proteomes" id="UP000178127"/>
    </source>
</evidence>
<dbReference type="PANTHER" id="PTHR30121">
    <property type="entry name" value="UNCHARACTERIZED PROTEIN YJGR-RELATED"/>
    <property type="match status" value="1"/>
</dbReference>
<feature type="compositionally biased region" description="Low complexity" evidence="1">
    <location>
        <begin position="719"/>
        <end position="728"/>
    </location>
</feature>
<dbReference type="EMBL" id="MEVD01000013">
    <property type="protein sequence ID" value="OGC53633.1"/>
    <property type="molecule type" value="Genomic_DNA"/>
</dbReference>
<feature type="compositionally biased region" description="Basic and acidic residues" evidence="1">
    <location>
        <begin position="730"/>
        <end position="745"/>
    </location>
</feature>
<reference evidence="3 4" key="1">
    <citation type="journal article" date="2016" name="Nat. Commun.">
        <title>Thousands of microbial genomes shed light on interconnected biogeochemical processes in an aquifer system.</title>
        <authorList>
            <person name="Anantharaman K."/>
            <person name="Brown C.T."/>
            <person name="Hug L.A."/>
            <person name="Sharon I."/>
            <person name="Castelle C.J."/>
            <person name="Probst A.J."/>
            <person name="Thomas B.C."/>
            <person name="Singh A."/>
            <person name="Wilkins M.J."/>
            <person name="Karaoz U."/>
            <person name="Brodie E.L."/>
            <person name="Williams K.H."/>
            <person name="Hubbard S.S."/>
            <person name="Banfield J.F."/>
        </authorList>
    </citation>
    <scope>NUCLEOTIDE SEQUENCE [LARGE SCALE GENOMIC DNA]</scope>
</reference>
<sequence>MKLPPLTIFKKKPKTEAKQEKPTPEESSSPQTLAKGMVNVRDIIAPSAIEVDFNHIKIGNTYYRTLFVSGYPRFVGANWLSPVINFDHSLDIGMFYYPVKSKGVLDDLRKKMTELEATVLSNNQKGRLQDPAVIAALEDAKALQDQLVKGIEKFFQFSFYITIPAESLDELEHITTKLESTLGSLLLISKTATLQMEEAFQSTIPSAMDKLVVTRNMDTTSLATTFPFTSSNLTSDDGILYGINRHNGSLVIFDRFSLENANTVVFAKSGSGKSYLVKLEALRTMIFGAEIMIIDVEEEYRPLCDIVGGDYISFSSNSPSKINPFDLSGIAVEGENELGQKLLSLHTLFKLMLGELSPTEEAILDRALIETYRIKGITTDPVTQKTKEPPVMEDLYKVLLGAEEPEAKGMAERLEKYIKGSLAGVFDAQSTINIGSKMTVFSTKNLEDVLRPVAFFIILDFIWTRIRKDLKKRILIVEEAWNLLQREDSARFIYGIAKRARKYYLGLTTISQDVDDFLSSEYGKAIVTNSSIQILLKQHPAAIDKVAETFYLSEGEKRLLLAADKGEGLFFAGANHVSIKVVASDAEHKLITTNPAEILKLREEGLITSKPPAAKPAYTPVERFEPDKYKTMDTQGNVRPEFAAQMRPAQPTPMPQQPAAPQPSAAPTPIQAQQPPKPQIQQIPQAAAQPQQQQAGPAIPPQPPQQARPVAPPSPPAKAPATFTPQAASDEYKEPSAEDILKSVKEMSSQMSAGLGQKPTATQGPPPPPPLQPSVVGQPLTFADRMQTRPQQTPALPVSQPVSQPAPGTPKPAETPSQSMNFASRWIGLNNPQQPQQGSQPRPTQQPAQQTTPQPQQMPQTQSPQTQTPPSAPPQQPQSGQGQGNVFSLDSSQQGDVSSLK</sequence>
<proteinExistence type="predicted"/>
<dbReference type="SUPFAM" id="SSF52540">
    <property type="entry name" value="P-loop containing nucleoside triphosphate hydrolases"/>
    <property type="match status" value="1"/>
</dbReference>
<dbReference type="InterPro" id="IPR043964">
    <property type="entry name" value="P-loop_TraG"/>
</dbReference>
<feature type="compositionally biased region" description="Low complexity" evidence="1">
    <location>
        <begin position="667"/>
        <end position="697"/>
    </location>
</feature>
<evidence type="ECO:0000313" key="3">
    <source>
        <dbReference type="EMBL" id="OGC53633.1"/>
    </source>
</evidence>
<dbReference type="InterPro" id="IPR051162">
    <property type="entry name" value="T4SS_component"/>
</dbReference>
<name>A0A1F4VAG0_UNCKA</name>
<dbReference type="Proteomes" id="UP000178127">
    <property type="component" value="Unassembled WGS sequence"/>
</dbReference>
<protein>
    <recommendedName>
        <fullName evidence="2">TraG P-loop domain-containing protein</fullName>
    </recommendedName>
</protein>
<dbReference type="AlphaFoldDB" id="A0A1F4VAG0"/>
<feature type="compositionally biased region" description="Basic and acidic residues" evidence="1">
    <location>
        <begin position="14"/>
        <end position="24"/>
    </location>
</feature>
<evidence type="ECO:0000256" key="1">
    <source>
        <dbReference type="SAM" id="MobiDB-lite"/>
    </source>
</evidence>
<evidence type="ECO:0000259" key="2">
    <source>
        <dbReference type="Pfam" id="PF19044"/>
    </source>
</evidence>
<dbReference type="PANTHER" id="PTHR30121:SF12">
    <property type="entry name" value="TYPE IV SECRETION SYSTEM PROTEIN CAGE"/>
    <property type="match status" value="1"/>
</dbReference>
<comment type="caution">
    <text evidence="3">The sequence shown here is derived from an EMBL/GenBank/DDBJ whole genome shotgun (WGS) entry which is preliminary data.</text>
</comment>
<dbReference type="STRING" id="1802620.A3D91_04300"/>
<feature type="compositionally biased region" description="Pro residues" evidence="1">
    <location>
        <begin position="698"/>
        <end position="718"/>
    </location>
</feature>
<dbReference type="Gene3D" id="3.40.50.300">
    <property type="entry name" value="P-loop containing nucleotide triphosphate hydrolases"/>
    <property type="match status" value="1"/>
</dbReference>
<feature type="compositionally biased region" description="Polar residues" evidence="1">
    <location>
        <begin position="884"/>
        <end position="901"/>
    </location>
</feature>
<dbReference type="NCBIfam" id="NF045971">
    <property type="entry name" value="conju_CD1110"/>
    <property type="match status" value="1"/>
</dbReference>
<dbReference type="Pfam" id="PF19044">
    <property type="entry name" value="P-loop_TraG"/>
    <property type="match status" value="1"/>
</dbReference>
<feature type="region of interest" description="Disordered" evidence="1">
    <location>
        <begin position="1"/>
        <end position="32"/>
    </location>
</feature>
<gene>
    <name evidence="3" type="ORF">A3D91_04300</name>
</gene>
<feature type="compositionally biased region" description="Low complexity" evidence="1">
    <location>
        <begin position="832"/>
        <end position="869"/>
    </location>
</feature>
<feature type="compositionally biased region" description="Pro residues" evidence="1">
    <location>
        <begin position="650"/>
        <end position="666"/>
    </location>
</feature>
<dbReference type="Gene3D" id="1.10.8.730">
    <property type="match status" value="1"/>
</dbReference>
<accession>A0A1F4VAG0</accession>
<dbReference type="InterPro" id="IPR027417">
    <property type="entry name" value="P-loop_NTPase"/>
</dbReference>
<organism evidence="3 4">
    <name type="scientific">candidate division WWE3 bacterium RIFCSPHIGHO2_02_FULL_38_14</name>
    <dbReference type="NCBI Taxonomy" id="1802620"/>
    <lineage>
        <taxon>Bacteria</taxon>
        <taxon>Katanobacteria</taxon>
    </lineage>
</organism>
<feature type="region of interest" description="Disordered" evidence="1">
    <location>
        <begin position="648"/>
        <end position="901"/>
    </location>
</feature>